<dbReference type="InterPro" id="IPR028098">
    <property type="entry name" value="Glyco_trans_4-like_N"/>
</dbReference>
<dbReference type="GO" id="GO:0016757">
    <property type="term" value="F:glycosyltransferase activity"/>
    <property type="evidence" value="ECO:0007669"/>
    <property type="project" value="InterPro"/>
</dbReference>
<dbReference type="Gene3D" id="3.40.50.2000">
    <property type="entry name" value="Glycogen Phosphorylase B"/>
    <property type="match status" value="2"/>
</dbReference>
<dbReference type="GO" id="GO:0009103">
    <property type="term" value="P:lipopolysaccharide biosynthetic process"/>
    <property type="evidence" value="ECO:0007669"/>
    <property type="project" value="TreeGrafter"/>
</dbReference>
<protein>
    <submittedName>
        <fullName evidence="4">Glycosyltransferase involved in cell wall biosynthesis</fullName>
    </submittedName>
</protein>
<keyword evidence="5" id="KW-1185">Reference proteome</keyword>
<organism evidence="4 5">
    <name type="scientific">Rufibacter quisquiliarum</name>
    <dbReference type="NCBI Taxonomy" id="1549639"/>
    <lineage>
        <taxon>Bacteria</taxon>
        <taxon>Pseudomonadati</taxon>
        <taxon>Bacteroidota</taxon>
        <taxon>Cytophagia</taxon>
        <taxon>Cytophagales</taxon>
        <taxon>Hymenobacteraceae</taxon>
        <taxon>Rufibacter</taxon>
    </lineage>
</organism>
<dbReference type="Pfam" id="PF00534">
    <property type="entry name" value="Glycos_transf_1"/>
    <property type="match status" value="1"/>
</dbReference>
<dbReference type="InterPro" id="IPR001296">
    <property type="entry name" value="Glyco_trans_1"/>
</dbReference>
<dbReference type="SUPFAM" id="SSF53756">
    <property type="entry name" value="UDP-Glycosyltransferase/glycogen phosphorylase"/>
    <property type="match status" value="1"/>
</dbReference>
<evidence type="ECO:0000259" key="3">
    <source>
        <dbReference type="Pfam" id="PF13439"/>
    </source>
</evidence>
<dbReference type="Proteomes" id="UP000563094">
    <property type="component" value="Unassembled WGS sequence"/>
</dbReference>
<dbReference type="EMBL" id="JACJIQ010000004">
    <property type="protein sequence ID" value="MBA9076675.1"/>
    <property type="molecule type" value="Genomic_DNA"/>
</dbReference>
<dbReference type="Pfam" id="PF13439">
    <property type="entry name" value="Glyco_transf_4"/>
    <property type="match status" value="1"/>
</dbReference>
<sequence length="368" mass="40914">MRILVDPEIFFFGRCGMVRYYSRLCEELEKKGHQVIVPLVRSNSDFISGKWQKTSVLGALPFGRKFLDKVDVLSKKWYYRAIKALEYDVILLTSPVFEDGFLQHLPPGKPFVMVVHDTMRCVLGPDGLFDPAGSNADRLSYLIRRAAKVICISETTRQDTLRLSLVNSTSLCTIYTGNLLQAGPEEAPAVPLPAKFLLFVGDRTGRKNFRFFIMSVAPYLKGQPDLYLVCTGNVTVWEEDLLVSLGLKGQVLFVNAPDSVLRQLYQRALALVYPSLYEGFGLPVLEAMALGCPVVTSTCGALVEVAGEAALYVDPASSDSILQAVRQVVEQADVRAQLRQKGLRQAEIFTVEKMVLGFEAVFQKISQN</sequence>
<dbReference type="PANTHER" id="PTHR46401">
    <property type="entry name" value="GLYCOSYLTRANSFERASE WBBK-RELATED"/>
    <property type="match status" value="1"/>
</dbReference>
<evidence type="ECO:0000313" key="5">
    <source>
        <dbReference type="Proteomes" id="UP000563094"/>
    </source>
</evidence>
<accession>A0A839GM79</accession>
<proteinExistence type="predicted"/>
<reference evidence="4 5" key="1">
    <citation type="submission" date="2020-08" db="EMBL/GenBank/DDBJ databases">
        <title>Genomic Encyclopedia of Type Strains, Phase IV (KMG-IV): sequencing the most valuable type-strain genomes for metagenomic binning, comparative biology and taxonomic classification.</title>
        <authorList>
            <person name="Goeker M."/>
        </authorList>
    </citation>
    <scope>NUCLEOTIDE SEQUENCE [LARGE SCALE GENOMIC DNA]</scope>
    <source>
        <strain evidence="4 5">DSM 29854</strain>
    </source>
</reference>
<gene>
    <name evidence="4" type="ORF">FHS90_001381</name>
</gene>
<dbReference type="RefSeq" id="WP_182512443.1">
    <property type="nucleotide sequence ID" value="NZ_JACJIQ010000004.1"/>
</dbReference>
<feature type="domain" description="Glycosyltransferase subfamily 4-like N-terminal" evidence="3">
    <location>
        <begin position="16"/>
        <end position="177"/>
    </location>
</feature>
<dbReference type="AlphaFoldDB" id="A0A839GM79"/>
<evidence type="ECO:0000256" key="1">
    <source>
        <dbReference type="ARBA" id="ARBA00022679"/>
    </source>
</evidence>
<evidence type="ECO:0000259" key="2">
    <source>
        <dbReference type="Pfam" id="PF00534"/>
    </source>
</evidence>
<feature type="domain" description="Glycosyl transferase family 1" evidence="2">
    <location>
        <begin position="192"/>
        <end position="342"/>
    </location>
</feature>
<dbReference type="PANTHER" id="PTHR46401:SF2">
    <property type="entry name" value="GLYCOSYLTRANSFERASE WBBK-RELATED"/>
    <property type="match status" value="1"/>
</dbReference>
<name>A0A839GM79_9BACT</name>
<keyword evidence="1 4" id="KW-0808">Transferase</keyword>
<comment type="caution">
    <text evidence="4">The sequence shown here is derived from an EMBL/GenBank/DDBJ whole genome shotgun (WGS) entry which is preliminary data.</text>
</comment>
<dbReference type="CDD" id="cd03809">
    <property type="entry name" value="GT4_MtfB-like"/>
    <property type="match status" value="1"/>
</dbReference>
<evidence type="ECO:0000313" key="4">
    <source>
        <dbReference type="EMBL" id="MBA9076675.1"/>
    </source>
</evidence>